<evidence type="ECO:0000313" key="5">
    <source>
        <dbReference type="EMBL" id="VVD75221.1"/>
    </source>
</evidence>
<feature type="domain" description="GGDEF" evidence="4">
    <location>
        <begin position="371"/>
        <end position="507"/>
    </location>
</feature>
<accession>A0A5E4SJ61</accession>
<keyword evidence="3" id="KW-0472">Membrane</keyword>
<dbReference type="Proteomes" id="UP000366945">
    <property type="component" value="Unassembled WGS sequence"/>
</dbReference>
<dbReference type="GO" id="GO:0052621">
    <property type="term" value="F:diguanylate cyclase activity"/>
    <property type="evidence" value="ECO:0007669"/>
    <property type="project" value="UniProtKB-EC"/>
</dbReference>
<keyword evidence="3" id="KW-1133">Transmembrane helix</keyword>
<dbReference type="CDD" id="cd01949">
    <property type="entry name" value="GGDEF"/>
    <property type="match status" value="1"/>
</dbReference>
<dbReference type="Pfam" id="PF00990">
    <property type="entry name" value="GGDEF"/>
    <property type="match status" value="1"/>
</dbReference>
<feature type="transmembrane region" description="Helical" evidence="3">
    <location>
        <begin position="16"/>
        <end position="38"/>
    </location>
</feature>
<dbReference type="GeneID" id="300402888"/>
<dbReference type="PANTHER" id="PTHR45138">
    <property type="entry name" value="REGULATORY COMPONENTS OF SENSORY TRANSDUCTION SYSTEM"/>
    <property type="match status" value="1"/>
</dbReference>
<dbReference type="EMBL" id="CABPSK010000001">
    <property type="protein sequence ID" value="VVD75221.1"/>
    <property type="molecule type" value="Genomic_DNA"/>
</dbReference>
<organism evidence="5 6">
    <name type="scientific">Pandoraea pneumonica</name>
    <dbReference type="NCBI Taxonomy" id="2508299"/>
    <lineage>
        <taxon>Bacteria</taxon>
        <taxon>Pseudomonadati</taxon>
        <taxon>Pseudomonadota</taxon>
        <taxon>Betaproteobacteria</taxon>
        <taxon>Burkholderiales</taxon>
        <taxon>Burkholderiaceae</taxon>
        <taxon>Pandoraea</taxon>
    </lineage>
</organism>
<dbReference type="GO" id="GO:0043709">
    <property type="term" value="P:cell adhesion involved in single-species biofilm formation"/>
    <property type="evidence" value="ECO:0007669"/>
    <property type="project" value="TreeGrafter"/>
</dbReference>
<dbReference type="OrthoDB" id="9813903at2"/>
<dbReference type="Gene3D" id="3.30.70.270">
    <property type="match status" value="1"/>
</dbReference>
<dbReference type="GO" id="GO:1902201">
    <property type="term" value="P:negative regulation of bacterial-type flagellum-dependent cell motility"/>
    <property type="evidence" value="ECO:0007669"/>
    <property type="project" value="TreeGrafter"/>
</dbReference>
<evidence type="ECO:0000256" key="3">
    <source>
        <dbReference type="SAM" id="Phobius"/>
    </source>
</evidence>
<sequence>MNSPNTSQPSSPTSSAWFGALGLTLAAAILAAVIMIGVRTALLYEGRVAVRDDAREANQRVALLAARVAGDDLSACTRALDALAVAGRSDPSQQLSNCLERFRPYLPTAPSSGAEPAADAQAVIVNEMGETVFEALPSTTCLDLPLVQRVVAAHKQANRNGLSVSTSVPLCSAAPGAASGIMLAQSIHRDDGAFSGVGIVTIDARYFARLFSGLTPGDHGVLSLLRDDGTVLIHTNAGSTDTTRDAVPATMTVLPVTASQVGASAGADGDYLYVRQSIDGLPLTVDIRAPKSEIYAEWRKRAYWVAAMTATLAVSCLILAVLLRRQRKRRQVAELALQRMASTDPLTGLANRRSLDEAYDREWRRALRERTALSLLFIDVDHFKQFNDRYGHPAGDEALIAVARAISHSIRRPGDFAGRYGGEEFMVILSNTEAMGARDVAERLRVAVHAAAIAHEDSQHRHVTVSIGVASTGPLPTGTPERLLQSADEALYAAKQEGRDRVRIHANSGGDPCPAI</sequence>
<dbReference type="CDD" id="cd12915">
    <property type="entry name" value="PDC2_DGC_like"/>
    <property type="match status" value="1"/>
</dbReference>
<dbReference type="PANTHER" id="PTHR45138:SF9">
    <property type="entry name" value="DIGUANYLATE CYCLASE DGCM-RELATED"/>
    <property type="match status" value="1"/>
</dbReference>
<evidence type="ECO:0000256" key="1">
    <source>
        <dbReference type="ARBA" id="ARBA00012528"/>
    </source>
</evidence>
<dbReference type="Gene3D" id="3.30.450.20">
    <property type="entry name" value="PAS domain"/>
    <property type="match status" value="1"/>
</dbReference>
<dbReference type="AlphaFoldDB" id="A0A5E4SJ61"/>
<name>A0A5E4SJ61_9BURK</name>
<dbReference type="InterPro" id="IPR000160">
    <property type="entry name" value="GGDEF_dom"/>
</dbReference>
<feature type="transmembrane region" description="Helical" evidence="3">
    <location>
        <begin position="302"/>
        <end position="323"/>
    </location>
</feature>
<dbReference type="NCBIfam" id="TIGR00254">
    <property type="entry name" value="GGDEF"/>
    <property type="match status" value="1"/>
</dbReference>
<dbReference type="EC" id="2.7.7.65" evidence="1"/>
<gene>
    <name evidence="5" type="primary">cph2_2</name>
    <name evidence="5" type="ORF">PPN31114_00829</name>
</gene>
<comment type="catalytic activity">
    <reaction evidence="2">
        <text>2 GTP = 3',3'-c-di-GMP + 2 diphosphate</text>
        <dbReference type="Rhea" id="RHEA:24898"/>
        <dbReference type="ChEBI" id="CHEBI:33019"/>
        <dbReference type="ChEBI" id="CHEBI:37565"/>
        <dbReference type="ChEBI" id="CHEBI:58805"/>
        <dbReference type="EC" id="2.7.7.65"/>
    </reaction>
</comment>
<keyword evidence="3" id="KW-0812">Transmembrane</keyword>
<dbReference type="SUPFAM" id="SSF55073">
    <property type="entry name" value="Nucleotide cyclase"/>
    <property type="match status" value="1"/>
</dbReference>
<dbReference type="FunFam" id="3.30.70.270:FF:000001">
    <property type="entry name" value="Diguanylate cyclase domain protein"/>
    <property type="match status" value="1"/>
</dbReference>
<protein>
    <recommendedName>
        <fullName evidence="1">diguanylate cyclase</fullName>
        <ecNumber evidence="1">2.7.7.65</ecNumber>
    </recommendedName>
</protein>
<reference evidence="5 6" key="1">
    <citation type="submission" date="2019-08" db="EMBL/GenBank/DDBJ databases">
        <authorList>
            <person name="Peeters C."/>
        </authorList>
    </citation>
    <scope>NUCLEOTIDE SEQUENCE [LARGE SCALE GENOMIC DNA]</scope>
    <source>
        <strain evidence="5 6">LMG 31114</strain>
    </source>
</reference>
<dbReference type="InterPro" id="IPR029787">
    <property type="entry name" value="Nucleotide_cyclase"/>
</dbReference>
<evidence type="ECO:0000259" key="4">
    <source>
        <dbReference type="PROSITE" id="PS50887"/>
    </source>
</evidence>
<evidence type="ECO:0000313" key="6">
    <source>
        <dbReference type="Proteomes" id="UP000366945"/>
    </source>
</evidence>
<dbReference type="InterPro" id="IPR043128">
    <property type="entry name" value="Rev_trsase/Diguanyl_cyclase"/>
</dbReference>
<proteinExistence type="predicted"/>
<dbReference type="PROSITE" id="PS50887">
    <property type="entry name" value="GGDEF"/>
    <property type="match status" value="1"/>
</dbReference>
<evidence type="ECO:0000256" key="2">
    <source>
        <dbReference type="ARBA" id="ARBA00034247"/>
    </source>
</evidence>
<keyword evidence="6" id="KW-1185">Reference proteome</keyword>
<dbReference type="RefSeq" id="WP_150678194.1">
    <property type="nucleotide sequence ID" value="NZ_CABPSK010000001.1"/>
</dbReference>
<dbReference type="InterPro" id="IPR050469">
    <property type="entry name" value="Diguanylate_Cyclase"/>
</dbReference>
<dbReference type="SMART" id="SM00267">
    <property type="entry name" value="GGDEF"/>
    <property type="match status" value="1"/>
</dbReference>
<dbReference type="GO" id="GO:0005886">
    <property type="term" value="C:plasma membrane"/>
    <property type="evidence" value="ECO:0007669"/>
    <property type="project" value="TreeGrafter"/>
</dbReference>